<dbReference type="PANTHER" id="PTHR33121:SF76">
    <property type="entry name" value="SIGNALING PROTEIN"/>
    <property type="match status" value="1"/>
</dbReference>
<dbReference type="SMART" id="SM00065">
    <property type="entry name" value="GAF"/>
    <property type="match status" value="1"/>
</dbReference>
<dbReference type="EMBL" id="NFZT01000001">
    <property type="protein sequence ID" value="OWV34384.1"/>
    <property type="molecule type" value="Genomic_DNA"/>
</dbReference>
<evidence type="ECO:0000313" key="3">
    <source>
        <dbReference type="Proteomes" id="UP000198462"/>
    </source>
</evidence>
<protein>
    <recommendedName>
        <fullName evidence="1">EAL domain-containing protein</fullName>
    </recommendedName>
</protein>
<reference evidence="3" key="1">
    <citation type="submission" date="2017-05" db="EMBL/GenBank/DDBJ databases">
        <authorList>
            <person name="Lin X."/>
        </authorList>
    </citation>
    <scope>NUCLEOTIDE SEQUENCE [LARGE SCALE GENOMIC DNA]</scope>
    <source>
        <strain evidence="3">JLT2012</strain>
    </source>
</reference>
<gene>
    <name evidence="2" type="ORF">B5C34_13565</name>
</gene>
<dbReference type="InterPro" id="IPR050706">
    <property type="entry name" value="Cyclic-di-GMP_PDE-like"/>
</dbReference>
<dbReference type="CDD" id="cd01948">
    <property type="entry name" value="EAL"/>
    <property type="match status" value="1"/>
</dbReference>
<dbReference type="InterPro" id="IPR029016">
    <property type="entry name" value="GAF-like_dom_sf"/>
</dbReference>
<dbReference type="RefSeq" id="WP_088713084.1">
    <property type="nucleotide sequence ID" value="NZ_NFZT01000001.1"/>
</dbReference>
<evidence type="ECO:0000259" key="1">
    <source>
        <dbReference type="PROSITE" id="PS50883"/>
    </source>
</evidence>
<comment type="caution">
    <text evidence="2">The sequence shown here is derived from an EMBL/GenBank/DDBJ whole genome shotgun (WGS) entry which is preliminary data.</text>
</comment>
<dbReference type="SUPFAM" id="SSF141868">
    <property type="entry name" value="EAL domain-like"/>
    <property type="match status" value="1"/>
</dbReference>
<dbReference type="PANTHER" id="PTHR33121">
    <property type="entry name" value="CYCLIC DI-GMP PHOSPHODIESTERASE PDEF"/>
    <property type="match status" value="1"/>
</dbReference>
<dbReference type="InterPro" id="IPR003018">
    <property type="entry name" value="GAF"/>
</dbReference>
<evidence type="ECO:0000313" key="2">
    <source>
        <dbReference type="EMBL" id="OWV34384.1"/>
    </source>
</evidence>
<dbReference type="InterPro" id="IPR001633">
    <property type="entry name" value="EAL_dom"/>
</dbReference>
<name>A0A219B868_9SPHN</name>
<sequence>MVERAKVLGELFDGLGDQQQRPVAPVDRLLRVIREHLDMDVAYVSEFQGDEGIFRHVDAPGFEDVIKVGDRRSLDEVYCRKIIDGRLPQLIPDTSRENEASSMPITGLVPIGAHISVPLRMSDGHIYGMFCCLNTKADPSLNERDLSLFRSFAELTAQDLSAEREQQQEREQRKAKIGNIVDAQSFDLVFQPIFHLPENRIVGYEALSRFRDPSFSGPLAAFKEAAVVGLSEELELAAIEKALRSLEEMPSDSYLAVNASERTMRNPSFAALFQGRACDRVVVEVTEHRRVQDYNDLLQAIEPLRRQGMRIAADDAGTGYSGLYHILSLGADIIKLDMELVHGIDRDPARRALSSALVTFANQIGAGLIAEGIETEAELSTVRDLGIQDVQGYLFGKPAQATELLART</sequence>
<organism evidence="2 3">
    <name type="scientific">Pacificimonas flava</name>
    <dbReference type="NCBI Taxonomy" id="1234595"/>
    <lineage>
        <taxon>Bacteria</taxon>
        <taxon>Pseudomonadati</taxon>
        <taxon>Pseudomonadota</taxon>
        <taxon>Alphaproteobacteria</taxon>
        <taxon>Sphingomonadales</taxon>
        <taxon>Sphingosinicellaceae</taxon>
        <taxon>Pacificimonas</taxon>
    </lineage>
</organism>
<dbReference type="Proteomes" id="UP000198462">
    <property type="component" value="Unassembled WGS sequence"/>
</dbReference>
<dbReference type="Pfam" id="PF00563">
    <property type="entry name" value="EAL"/>
    <property type="match status" value="1"/>
</dbReference>
<dbReference type="SUPFAM" id="SSF55781">
    <property type="entry name" value="GAF domain-like"/>
    <property type="match status" value="1"/>
</dbReference>
<feature type="domain" description="EAL" evidence="1">
    <location>
        <begin position="170"/>
        <end position="408"/>
    </location>
</feature>
<dbReference type="InterPro" id="IPR035919">
    <property type="entry name" value="EAL_sf"/>
</dbReference>
<accession>A0A219B868</accession>
<proteinExistence type="predicted"/>
<dbReference type="Gene3D" id="3.30.450.40">
    <property type="match status" value="1"/>
</dbReference>
<keyword evidence="3" id="KW-1185">Reference proteome</keyword>
<dbReference type="Pfam" id="PF13185">
    <property type="entry name" value="GAF_2"/>
    <property type="match status" value="1"/>
</dbReference>
<dbReference type="GO" id="GO:0071111">
    <property type="term" value="F:cyclic-guanylate-specific phosphodiesterase activity"/>
    <property type="evidence" value="ECO:0007669"/>
    <property type="project" value="InterPro"/>
</dbReference>
<dbReference type="OrthoDB" id="1673646at2"/>
<dbReference type="Gene3D" id="3.20.20.450">
    <property type="entry name" value="EAL domain"/>
    <property type="match status" value="1"/>
</dbReference>
<dbReference type="AlphaFoldDB" id="A0A219B868"/>
<dbReference type="SMART" id="SM00052">
    <property type="entry name" value="EAL"/>
    <property type="match status" value="1"/>
</dbReference>
<dbReference type="PROSITE" id="PS50883">
    <property type="entry name" value="EAL"/>
    <property type="match status" value="1"/>
</dbReference>